<comment type="subcellular location">
    <subcellularLocation>
        <location evidence="1">Nucleus</location>
    </subcellularLocation>
</comment>
<dbReference type="GO" id="GO:0005634">
    <property type="term" value="C:nucleus"/>
    <property type="evidence" value="ECO:0007669"/>
    <property type="project" value="UniProtKB-SubCell"/>
</dbReference>
<reference evidence="8" key="2">
    <citation type="submission" date="2015-01" db="EMBL/GenBank/DDBJ databases">
        <title>Evolutionary Origins and Diversification of the Mycorrhizal Mutualists.</title>
        <authorList>
            <consortium name="DOE Joint Genome Institute"/>
            <consortium name="Mycorrhizal Genomics Consortium"/>
            <person name="Kohler A."/>
            <person name="Kuo A."/>
            <person name="Nagy L.G."/>
            <person name="Floudas D."/>
            <person name="Copeland A."/>
            <person name="Barry K.W."/>
            <person name="Cichocki N."/>
            <person name="Veneault-Fourrey C."/>
            <person name="LaButti K."/>
            <person name="Lindquist E.A."/>
            <person name="Lipzen A."/>
            <person name="Lundell T."/>
            <person name="Morin E."/>
            <person name="Murat C."/>
            <person name="Riley R."/>
            <person name="Ohm R."/>
            <person name="Sun H."/>
            <person name="Tunlid A."/>
            <person name="Henrissat B."/>
            <person name="Grigoriev I.V."/>
            <person name="Hibbett D.S."/>
            <person name="Martin F."/>
        </authorList>
    </citation>
    <scope>NUCLEOTIDE SEQUENCE [LARGE SCALE GENOMIC DNA]</scope>
    <source>
        <strain evidence="8">MUT 4182</strain>
    </source>
</reference>
<evidence type="ECO:0000256" key="1">
    <source>
        <dbReference type="ARBA" id="ARBA00004123"/>
    </source>
</evidence>
<dbReference type="Proteomes" id="UP000054248">
    <property type="component" value="Unassembled WGS sequence"/>
</dbReference>
<dbReference type="OrthoDB" id="10071381at2759"/>
<feature type="region of interest" description="Disordered" evidence="4">
    <location>
        <begin position="285"/>
        <end position="349"/>
    </location>
</feature>
<dbReference type="InterPro" id="IPR023093">
    <property type="entry name" value="ScpA-like_C"/>
</dbReference>
<dbReference type="InterPro" id="IPR006909">
    <property type="entry name" value="Rad21/Rec8_C_eu"/>
</dbReference>
<dbReference type="HOGENOM" id="CLU_015775_0_0_1"/>
<dbReference type="PANTHER" id="PTHR12585:SF69">
    <property type="entry name" value="FI11703P"/>
    <property type="match status" value="1"/>
</dbReference>
<feature type="region of interest" description="Disordered" evidence="4">
    <location>
        <begin position="727"/>
        <end position="748"/>
    </location>
</feature>
<dbReference type="AlphaFoldDB" id="A0A0C3M2Z9"/>
<dbReference type="InterPro" id="IPR036390">
    <property type="entry name" value="WH_DNA-bd_sf"/>
</dbReference>
<evidence type="ECO:0000259" key="6">
    <source>
        <dbReference type="Pfam" id="PF04825"/>
    </source>
</evidence>
<dbReference type="GO" id="GO:0030892">
    <property type="term" value="C:mitotic cohesin complex"/>
    <property type="evidence" value="ECO:0007669"/>
    <property type="project" value="TreeGrafter"/>
</dbReference>
<evidence type="ECO:0000256" key="2">
    <source>
        <dbReference type="ARBA" id="ARBA00009870"/>
    </source>
</evidence>
<feature type="compositionally biased region" description="Pro residues" evidence="4">
    <location>
        <begin position="318"/>
        <end position="328"/>
    </location>
</feature>
<feature type="region of interest" description="Disordered" evidence="4">
    <location>
        <begin position="446"/>
        <end position="484"/>
    </location>
</feature>
<keyword evidence="8" id="KW-1185">Reference proteome</keyword>
<feature type="domain" description="Rad21/Rec8-like protein N-terminal" evidence="6">
    <location>
        <begin position="1"/>
        <end position="101"/>
    </location>
</feature>
<reference evidence="7 8" key="1">
    <citation type="submission" date="2014-04" db="EMBL/GenBank/DDBJ databases">
        <authorList>
            <consortium name="DOE Joint Genome Institute"/>
            <person name="Kuo A."/>
            <person name="Girlanda M."/>
            <person name="Perotto S."/>
            <person name="Kohler A."/>
            <person name="Nagy L.G."/>
            <person name="Floudas D."/>
            <person name="Copeland A."/>
            <person name="Barry K.W."/>
            <person name="Cichocki N."/>
            <person name="Veneault-Fourrey C."/>
            <person name="LaButti K."/>
            <person name="Lindquist E.A."/>
            <person name="Lipzen A."/>
            <person name="Lundell T."/>
            <person name="Morin E."/>
            <person name="Murat C."/>
            <person name="Sun H."/>
            <person name="Tunlid A."/>
            <person name="Henrissat B."/>
            <person name="Grigoriev I.V."/>
            <person name="Hibbett D.S."/>
            <person name="Martin F."/>
            <person name="Nordberg H.P."/>
            <person name="Cantor M.N."/>
            <person name="Hua S.X."/>
        </authorList>
    </citation>
    <scope>NUCLEOTIDE SEQUENCE [LARGE SCALE GENOMIC DNA]</scope>
    <source>
        <strain evidence="7 8">MUT 4182</strain>
    </source>
</reference>
<accession>A0A0C3M2Z9</accession>
<dbReference type="InterPro" id="IPR039781">
    <property type="entry name" value="Rad21/Rec8-like"/>
</dbReference>
<dbReference type="GO" id="GO:1990414">
    <property type="term" value="P:replication-born double-strand break repair via sister chromatid exchange"/>
    <property type="evidence" value="ECO:0007669"/>
    <property type="project" value="TreeGrafter"/>
</dbReference>
<dbReference type="Pfam" id="PF04825">
    <property type="entry name" value="Rad21_Rec8_N"/>
    <property type="match status" value="1"/>
</dbReference>
<proteinExistence type="inferred from homology"/>
<dbReference type="InterPro" id="IPR006910">
    <property type="entry name" value="Rad21_Rec8_N"/>
</dbReference>
<evidence type="ECO:0000259" key="5">
    <source>
        <dbReference type="Pfam" id="PF04824"/>
    </source>
</evidence>
<organism evidence="7 8">
    <name type="scientific">Tulasnella calospora MUT 4182</name>
    <dbReference type="NCBI Taxonomy" id="1051891"/>
    <lineage>
        <taxon>Eukaryota</taxon>
        <taxon>Fungi</taxon>
        <taxon>Dikarya</taxon>
        <taxon>Basidiomycota</taxon>
        <taxon>Agaricomycotina</taxon>
        <taxon>Agaricomycetes</taxon>
        <taxon>Cantharellales</taxon>
        <taxon>Tulasnellaceae</taxon>
        <taxon>Tulasnella</taxon>
    </lineage>
</organism>
<feature type="compositionally biased region" description="Basic and acidic residues" evidence="4">
    <location>
        <begin position="292"/>
        <end position="311"/>
    </location>
</feature>
<keyword evidence="3" id="KW-0539">Nucleus</keyword>
<feature type="region of interest" description="Disordered" evidence="4">
    <location>
        <begin position="192"/>
        <end position="256"/>
    </location>
</feature>
<feature type="domain" description="Rad21/Rec8-like protein C-terminal eukaryotic" evidence="5">
    <location>
        <begin position="673"/>
        <end position="723"/>
    </location>
</feature>
<feature type="region of interest" description="Disordered" evidence="4">
    <location>
        <begin position="544"/>
        <end position="589"/>
    </location>
</feature>
<sequence>MFYAEAILSRRGPLAKVWLAAHWERKLSKTQTLQTDISQSVDAIMGQEVVPMALRLSGQLLLGVCRIYSRKAKYLLDDCNEALLKIKMAFRPGLVDMTDEQLTVNRNAITIQGDGFDIDLMADTAWDFDFVDRPVGGQGQQHIARQADITLADNMTFDFDANYDFELGPADGIGSQDFGLDDFDIGVDFGEQDAAAPSKDKAKSKSKKNKGDGEEEEEEEGDEDMSVEIGRDASVASHGRRSELESALRPNGGEFDDFDVRSRGGLEDFGDAAADFGGDMGMDLDLGINFGDEERAPEERPKTPEAVRDASRASSPLTAPPTTPPPQPEEGVTDRELTPRAEAPAKKKKGALKKVIIDSVTELEDGPGARFGRGGLNSQARDVSEITAPVEFLPRSRTVMALMHIRQDPLAHFMPTVTNERGTFFCAAPPGMAPELTNLFLFPTHTPPKARRGRAAGASDTEGEGRSPKRARLATEDQEEYELGRRGVSAAPSVGVRSDIFGRDAGEISLGGIGADDMQMDIDGGLGGGELDIDIGGAVEDAKRRATSKAHQTPGPVSEIGQDDLQIGAEDDRRSRYSTPADGFGDEAVPYSDVVCPIAAFDERPGKDSQTQTQNQEDDEDIEADSNKDGYSKQTVKAMGLLRKQFKALEVDNDATPRKTRRGAASTAESGSKPVSFKKLSEKASRRAAASFFFELLVLGTRDCVKLNQSDTQKFDNIEIHAKDKLWQTDSDMAGTTSRQPSAAPSDI</sequence>
<dbReference type="SUPFAM" id="SSF46785">
    <property type="entry name" value="Winged helix' DNA-binding domain"/>
    <property type="match status" value="1"/>
</dbReference>
<dbReference type="EMBL" id="KN822999">
    <property type="protein sequence ID" value="KIO28082.1"/>
    <property type="molecule type" value="Genomic_DNA"/>
</dbReference>
<evidence type="ECO:0000313" key="7">
    <source>
        <dbReference type="EMBL" id="KIO28082.1"/>
    </source>
</evidence>
<dbReference type="Pfam" id="PF04824">
    <property type="entry name" value="Rad21_Rec8"/>
    <property type="match status" value="1"/>
</dbReference>
<dbReference type="Gene3D" id="1.10.10.580">
    <property type="entry name" value="Structural maintenance of chromosome 1. Chain E"/>
    <property type="match status" value="1"/>
</dbReference>
<name>A0A0C3M2Z9_9AGAM</name>
<evidence type="ECO:0008006" key="9">
    <source>
        <dbReference type="Google" id="ProtNLM"/>
    </source>
</evidence>
<evidence type="ECO:0000256" key="4">
    <source>
        <dbReference type="SAM" id="MobiDB-lite"/>
    </source>
</evidence>
<feature type="compositionally biased region" description="Acidic residues" evidence="4">
    <location>
        <begin position="213"/>
        <end position="226"/>
    </location>
</feature>
<feature type="region of interest" description="Disordered" evidence="4">
    <location>
        <begin position="652"/>
        <end position="676"/>
    </location>
</feature>
<protein>
    <recommendedName>
        <fullName evidence="9">Rad21/Rec8-like protein N-terminal domain-containing protein</fullName>
    </recommendedName>
</protein>
<evidence type="ECO:0000313" key="8">
    <source>
        <dbReference type="Proteomes" id="UP000054248"/>
    </source>
</evidence>
<feature type="compositionally biased region" description="Basic and acidic residues" evidence="4">
    <location>
        <begin position="332"/>
        <end position="345"/>
    </location>
</feature>
<feature type="region of interest" description="Disordered" evidence="4">
    <location>
        <begin position="602"/>
        <end position="632"/>
    </location>
</feature>
<evidence type="ECO:0000256" key="3">
    <source>
        <dbReference type="ARBA" id="ARBA00023242"/>
    </source>
</evidence>
<gene>
    <name evidence="7" type="ORF">M407DRAFT_22712</name>
</gene>
<dbReference type="GO" id="GO:0007064">
    <property type="term" value="P:mitotic sister chromatid cohesion"/>
    <property type="evidence" value="ECO:0007669"/>
    <property type="project" value="TreeGrafter"/>
</dbReference>
<comment type="similarity">
    <text evidence="2">Belongs to the rad21 family.</text>
</comment>
<dbReference type="GO" id="GO:0003682">
    <property type="term" value="F:chromatin binding"/>
    <property type="evidence" value="ECO:0007669"/>
    <property type="project" value="TreeGrafter"/>
</dbReference>
<dbReference type="STRING" id="1051891.A0A0C3M2Z9"/>
<dbReference type="PANTHER" id="PTHR12585">
    <property type="entry name" value="SCC1 / RAD21 FAMILY MEMBER"/>
    <property type="match status" value="1"/>
</dbReference>
<feature type="compositionally biased region" description="Polar residues" evidence="4">
    <location>
        <begin position="728"/>
        <end position="748"/>
    </location>
</feature>